<protein>
    <submittedName>
        <fullName evidence="6">CzcN domain protein</fullName>
    </submittedName>
</protein>
<feature type="transmembrane region" description="Helical" evidence="5">
    <location>
        <begin position="78"/>
        <end position="97"/>
    </location>
</feature>
<evidence type="ECO:0000256" key="2">
    <source>
        <dbReference type="ARBA" id="ARBA00022692"/>
    </source>
</evidence>
<dbReference type="KEGG" id="red:roselon_01964"/>
<keyword evidence="2 5" id="KW-0812">Transmembrane</keyword>
<comment type="subcellular location">
    <subcellularLocation>
        <location evidence="1">Endomembrane system</location>
        <topology evidence="1">Multi-pass membrane protein</topology>
    </subcellularLocation>
</comment>
<reference evidence="6 7" key="1">
    <citation type="submission" date="2013-03" db="EMBL/GenBank/DDBJ databases">
        <authorList>
            <person name="Fiebig A."/>
            <person name="Goeker M."/>
            <person name="Klenk H.-P.P."/>
        </authorList>
    </citation>
    <scope>NUCLEOTIDE SEQUENCE [LARGE SCALE GENOMIC DNA]</scope>
    <source>
        <strain evidence="7">DSM 19469</strain>
    </source>
</reference>
<name>W8RSY1_9RHOB</name>
<feature type="transmembrane region" description="Helical" evidence="5">
    <location>
        <begin position="135"/>
        <end position="158"/>
    </location>
</feature>
<dbReference type="GO" id="GO:0012505">
    <property type="term" value="C:endomembrane system"/>
    <property type="evidence" value="ECO:0007669"/>
    <property type="project" value="UniProtKB-SubCell"/>
</dbReference>
<dbReference type="Proteomes" id="UP000019593">
    <property type="component" value="Chromosome"/>
</dbReference>
<accession>W8RSY1</accession>
<evidence type="ECO:0000256" key="1">
    <source>
        <dbReference type="ARBA" id="ARBA00004127"/>
    </source>
</evidence>
<gene>
    <name evidence="6" type="ORF">roselon_01964</name>
</gene>
<evidence type="ECO:0000313" key="7">
    <source>
        <dbReference type="Proteomes" id="UP000019593"/>
    </source>
</evidence>
<sequence>MSLMTGMWIALCVGGAAGLTLVLVLMATFLSPTLGFWPARDAVRKVVVLSLFRIYCAALLAVAALSIWQAGLGGWPRYLLGIPIMIGAYWASVRAYATLGRKNTYFGTEGLVTEGPYALSRNPGYVASLIESSGLTIAAGTWAALAMAMGLLAIYWLFAVNEERWLIRGYGRAFLHYMKRTPRFLDARSLGRARAALLGN</sequence>
<dbReference type="InterPro" id="IPR007318">
    <property type="entry name" value="Phopholipid_MeTrfase"/>
</dbReference>
<dbReference type="Gene3D" id="1.20.120.1630">
    <property type="match status" value="1"/>
</dbReference>
<dbReference type="AlphaFoldDB" id="W8RSY1"/>
<dbReference type="eggNOG" id="COG2020">
    <property type="taxonomic scope" value="Bacteria"/>
</dbReference>
<keyword evidence="3 5" id="KW-1133">Transmembrane helix</keyword>
<dbReference type="EMBL" id="CP004372">
    <property type="protein sequence ID" value="AHM04319.1"/>
    <property type="molecule type" value="Genomic_DNA"/>
</dbReference>
<keyword evidence="4 5" id="KW-0472">Membrane</keyword>
<dbReference type="Pfam" id="PF04191">
    <property type="entry name" value="PEMT"/>
    <property type="match status" value="1"/>
</dbReference>
<dbReference type="STRING" id="1294273.roselon_01964"/>
<evidence type="ECO:0000256" key="4">
    <source>
        <dbReference type="ARBA" id="ARBA00023136"/>
    </source>
</evidence>
<dbReference type="HOGENOM" id="CLU_065200_2_0_5"/>
<feature type="transmembrane region" description="Helical" evidence="5">
    <location>
        <begin position="50"/>
        <end position="71"/>
    </location>
</feature>
<proteinExistence type="predicted"/>
<organism evidence="6 7">
    <name type="scientific">Roseicyclus elongatus DSM 19469</name>
    <dbReference type="NCBI Taxonomy" id="1294273"/>
    <lineage>
        <taxon>Bacteria</taxon>
        <taxon>Pseudomonadati</taxon>
        <taxon>Pseudomonadota</taxon>
        <taxon>Alphaproteobacteria</taxon>
        <taxon>Rhodobacterales</taxon>
        <taxon>Roseobacteraceae</taxon>
        <taxon>Roseicyclus</taxon>
    </lineage>
</organism>
<keyword evidence="7" id="KW-1185">Reference proteome</keyword>
<dbReference type="RefSeq" id="WP_025312119.1">
    <property type="nucleotide sequence ID" value="NZ_CP004372.1"/>
</dbReference>
<evidence type="ECO:0000256" key="5">
    <source>
        <dbReference type="SAM" id="Phobius"/>
    </source>
</evidence>
<evidence type="ECO:0000313" key="6">
    <source>
        <dbReference type="EMBL" id="AHM04319.1"/>
    </source>
</evidence>
<feature type="transmembrane region" description="Helical" evidence="5">
    <location>
        <begin position="7"/>
        <end position="30"/>
    </location>
</feature>
<evidence type="ECO:0000256" key="3">
    <source>
        <dbReference type="ARBA" id="ARBA00022989"/>
    </source>
</evidence>